<sequence length="429" mass="49228">MDKYTFQYENECFALACLLHDSSLMEECLLQPKHFLDSHNKRLFQLMKQMQSEGERISVISFTKLGVSEMARFGGMNHISEIMNSVPSLSAFNSYQQSILDFHTIQHVNQLASDFLERTKERHLLKDLYSFLDATTNLESVITQKSATFQELLHERYKYHRETPMHGLSGVHTGFLCLNERIDGWQNGDLIIVAARPSMGKTALVLNSFLNGCMKDELFATLFSIDMSIGSVIDRFLAMEANVNLKKLRNPTKSFTREEWSRYTKAMGTLASLSIDIRDEYTVQTIRAATKRNIREHPEKKHVVAIDFLTLLKHPNPSGNLHRDVTDIIQDLKRMAKDLNIPVIVIAQLNRGVEQRQDKRPTMSDIRESGSIEQIADLILFLYREEYYHPKSKKGGMTELLIAKNRNGPTGTVTLNFSKETNIFRENIS</sequence>
<proteinExistence type="inferred from homology"/>
<protein>
    <recommendedName>
        <fullName evidence="9">DNA 5'-3' helicase</fullName>
        <ecNumber evidence="9">5.6.2.3</ecNumber>
    </recommendedName>
</protein>
<keyword evidence="2" id="KW-0235">DNA replication</keyword>
<evidence type="ECO:0000256" key="6">
    <source>
        <dbReference type="ARBA" id="ARBA00022840"/>
    </source>
</evidence>
<evidence type="ECO:0000256" key="2">
    <source>
        <dbReference type="ARBA" id="ARBA00022705"/>
    </source>
</evidence>
<dbReference type="GO" id="GO:0016787">
    <property type="term" value="F:hydrolase activity"/>
    <property type="evidence" value="ECO:0007669"/>
    <property type="project" value="UniProtKB-KW"/>
</dbReference>
<evidence type="ECO:0000256" key="1">
    <source>
        <dbReference type="ARBA" id="ARBA00008428"/>
    </source>
</evidence>
<evidence type="ECO:0000256" key="9">
    <source>
        <dbReference type="ARBA" id="ARBA00044969"/>
    </source>
</evidence>
<dbReference type="Gene3D" id="1.10.860.10">
    <property type="entry name" value="DNAb Helicase, Chain A"/>
    <property type="match status" value="1"/>
</dbReference>
<dbReference type="GO" id="GO:0043139">
    <property type="term" value="F:5'-3' DNA helicase activity"/>
    <property type="evidence" value="ECO:0007669"/>
    <property type="project" value="UniProtKB-EC"/>
</dbReference>
<dbReference type="RefSeq" id="WP_066231934.1">
    <property type="nucleotide sequence ID" value="NZ_LQYN01000056.1"/>
</dbReference>
<dbReference type="GO" id="GO:0005829">
    <property type="term" value="C:cytosol"/>
    <property type="evidence" value="ECO:0007669"/>
    <property type="project" value="TreeGrafter"/>
</dbReference>
<dbReference type="GO" id="GO:0005524">
    <property type="term" value="F:ATP binding"/>
    <property type="evidence" value="ECO:0007669"/>
    <property type="project" value="UniProtKB-KW"/>
</dbReference>
<dbReference type="AlphaFoldDB" id="A0A150KZN3"/>
<gene>
    <name evidence="12" type="ORF">B4102_3265</name>
</gene>
<dbReference type="InterPro" id="IPR007693">
    <property type="entry name" value="DNA_helicase_DnaB-like_N"/>
</dbReference>
<keyword evidence="5" id="KW-0347">Helicase</keyword>
<dbReference type="PANTHER" id="PTHR30153:SF2">
    <property type="entry name" value="REPLICATIVE DNA HELICASE"/>
    <property type="match status" value="1"/>
</dbReference>
<organism evidence="12 13">
    <name type="scientific">Heyndrickxia sporothermodurans</name>
    <dbReference type="NCBI Taxonomy" id="46224"/>
    <lineage>
        <taxon>Bacteria</taxon>
        <taxon>Bacillati</taxon>
        <taxon>Bacillota</taxon>
        <taxon>Bacilli</taxon>
        <taxon>Bacillales</taxon>
        <taxon>Bacillaceae</taxon>
        <taxon>Heyndrickxia</taxon>
    </lineage>
</organism>
<dbReference type="Pfam" id="PF00772">
    <property type="entry name" value="DnaB"/>
    <property type="match status" value="1"/>
</dbReference>
<dbReference type="CDD" id="cd00984">
    <property type="entry name" value="DnaB_C"/>
    <property type="match status" value="1"/>
</dbReference>
<dbReference type="STRING" id="46224.B4102_3265"/>
<evidence type="ECO:0000259" key="11">
    <source>
        <dbReference type="PROSITE" id="PS51199"/>
    </source>
</evidence>
<dbReference type="PANTHER" id="PTHR30153">
    <property type="entry name" value="REPLICATIVE DNA HELICASE DNAB"/>
    <property type="match status" value="1"/>
</dbReference>
<evidence type="ECO:0000313" key="13">
    <source>
        <dbReference type="Proteomes" id="UP000075666"/>
    </source>
</evidence>
<dbReference type="GO" id="GO:0003677">
    <property type="term" value="F:DNA binding"/>
    <property type="evidence" value="ECO:0007669"/>
    <property type="project" value="UniProtKB-KW"/>
</dbReference>
<dbReference type="SUPFAM" id="SSF48024">
    <property type="entry name" value="N-terminal domain of DnaB helicase"/>
    <property type="match status" value="1"/>
</dbReference>
<evidence type="ECO:0000256" key="10">
    <source>
        <dbReference type="ARBA" id="ARBA00048954"/>
    </source>
</evidence>
<dbReference type="InterPro" id="IPR016136">
    <property type="entry name" value="DNA_helicase_N/primase_C"/>
</dbReference>
<dbReference type="PATRIC" id="fig|46224.3.peg.3244"/>
<keyword evidence="3" id="KW-0547">Nucleotide-binding</keyword>
<dbReference type="Gene3D" id="3.40.50.300">
    <property type="entry name" value="P-loop containing nucleotide triphosphate hydrolases"/>
    <property type="match status" value="1"/>
</dbReference>
<dbReference type="EMBL" id="LQYN01000056">
    <property type="protein sequence ID" value="KYD05541.1"/>
    <property type="molecule type" value="Genomic_DNA"/>
</dbReference>
<dbReference type="Pfam" id="PF03796">
    <property type="entry name" value="DnaB_C"/>
    <property type="match status" value="1"/>
</dbReference>
<dbReference type="Proteomes" id="UP000075666">
    <property type="component" value="Unassembled WGS sequence"/>
</dbReference>
<evidence type="ECO:0000256" key="4">
    <source>
        <dbReference type="ARBA" id="ARBA00022801"/>
    </source>
</evidence>
<dbReference type="SUPFAM" id="SSF52540">
    <property type="entry name" value="P-loop containing nucleoside triphosphate hydrolases"/>
    <property type="match status" value="1"/>
</dbReference>
<dbReference type="InterPro" id="IPR027417">
    <property type="entry name" value="P-loop_NTPase"/>
</dbReference>
<keyword evidence="8" id="KW-0413">Isomerase</keyword>
<evidence type="ECO:0000256" key="7">
    <source>
        <dbReference type="ARBA" id="ARBA00023125"/>
    </source>
</evidence>
<evidence type="ECO:0000313" key="12">
    <source>
        <dbReference type="EMBL" id="KYD05541.1"/>
    </source>
</evidence>
<comment type="similarity">
    <text evidence="1">Belongs to the helicase family. DnaB subfamily.</text>
</comment>
<keyword evidence="13" id="KW-1185">Reference proteome</keyword>
<keyword evidence="7" id="KW-0238">DNA-binding</keyword>
<name>A0A150KZN3_9BACI</name>
<accession>A0A150KZN3</accession>
<dbReference type="GO" id="GO:0006260">
    <property type="term" value="P:DNA replication"/>
    <property type="evidence" value="ECO:0007669"/>
    <property type="project" value="UniProtKB-KW"/>
</dbReference>
<comment type="catalytic activity">
    <reaction evidence="10">
        <text>ATP + H2O = ADP + phosphate + H(+)</text>
        <dbReference type="Rhea" id="RHEA:13065"/>
        <dbReference type="ChEBI" id="CHEBI:15377"/>
        <dbReference type="ChEBI" id="CHEBI:15378"/>
        <dbReference type="ChEBI" id="CHEBI:30616"/>
        <dbReference type="ChEBI" id="CHEBI:43474"/>
        <dbReference type="ChEBI" id="CHEBI:456216"/>
        <dbReference type="EC" id="5.6.2.3"/>
    </reaction>
</comment>
<dbReference type="InterPro" id="IPR036185">
    <property type="entry name" value="DNA_heli_DnaB-like_N_sf"/>
</dbReference>
<keyword evidence="4" id="KW-0378">Hydrolase</keyword>
<evidence type="ECO:0000256" key="8">
    <source>
        <dbReference type="ARBA" id="ARBA00023235"/>
    </source>
</evidence>
<comment type="caution">
    <text evidence="12">The sequence shown here is derived from an EMBL/GenBank/DDBJ whole genome shotgun (WGS) entry which is preliminary data.</text>
</comment>
<keyword evidence="6" id="KW-0067">ATP-binding</keyword>
<reference evidence="12 13" key="1">
    <citation type="submission" date="2016-01" db="EMBL/GenBank/DDBJ databases">
        <title>Genome Sequences of Twelve Sporeforming Bacillus Species Isolated from Foods.</title>
        <authorList>
            <person name="Berendsen E.M."/>
            <person name="Wells-Bennik M.H."/>
            <person name="Krawcyk A.O."/>
            <person name="De Jong A."/>
            <person name="Holsappel S."/>
            <person name="Eijlander R.T."/>
            <person name="Kuipers O.P."/>
        </authorList>
    </citation>
    <scope>NUCLEOTIDE SEQUENCE [LARGE SCALE GENOMIC DNA]</scope>
    <source>
        <strain evidence="12 13">B4102</strain>
    </source>
</reference>
<evidence type="ECO:0000256" key="3">
    <source>
        <dbReference type="ARBA" id="ARBA00022741"/>
    </source>
</evidence>
<feature type="domain" description="SF4 helicase" evidence="11">
    <location>
        <begin position="164"/>
        <end position="429"/>
    </location>
</feature>
<dbReference type="InterPro" id="IPR007694">
    <property type="entry name" value="DNA_helicase_DnaB-like_C"/>
</dbReference>
<dbReference type="OrthoDB" id="9773982at2"/>
<dbReference type="PROSITE" id="PS51199">
    <property type="entry name" value="SF4_HELICASE"/>
    <property type="match status" value="1"/>
</dbReference>
<dbReference type="EC" id="5.6.2.3" evidence="9"/>
<evidence type="ECO:0000256" key="5">
    <source>
        <dbReference type="ARBA" id="ARBA00022806"/>
    </source>
</evidence>